<protein>
    <submittedName>
        <fullName evidence="1">Uncharacterized protein</fullName>
    </submittedName>
</protein>
<name>A0A265N676_9BACI</name>
<evidence type="ECO:0000313" key="1">
    <source>
        <dbReference type="EMBL" id="OZU87347.1"/>
    </source>
</evidence>
<reference evidence="1 2" key="1">
    <citation type="submission" date="2017-08" db="EMBL/GenBank/DDBJ databases">
        <title>Virgibacillus indicus sp. nov. and Virgibacillus profoundi sp. nov, two moderately halophilic bacteria isolated from marine sediment by using the Microfluidic Streak Plate.</title>
        <authorList>
            <person name="Xu B."/>
            <person name="Hu B."/>
            <person name="Wang J."/>
            <person name="Zhu Y."/>
            <person name="Huang L."/>
            <person name="Du W."/>
            <person name="Huang Y."/>
        </authorList>
    </citation>
    <scope>NUCLEOTIDE SEQUENCE [LARGE SCALE GENOMIC DNA]</scope>
    <source>
        <strain evidence="1 2">IO3-P2-C2</strain>
    </source>
</reference>
<comment type="caution">
    <text evidence="1">The sequence shown here is derived from an EMBL/GenBank/DDBJ whole genome shotgun (WGS) entry which is preliminary data.</text>
</comment>
<keyword evidence="2" id="KW-1185">Reference proteome</keyword>
<evidence type="ECO:0000313" key="2">
    <source>
        <dbReference type="Proteomes" id="UP000216498"/>
    </source>
</evidence>
<proteinExistence type="predicted"/>
<dbReference type="AlphaFoldDB" id="A0A265N676"/>
<organism evidence="1 2">
    <name type="scientific">Virgibacillus indicus</name>
    <dbReference type="NCBI Taxonomy" id="2024554"/>
    <lineage>
        <taxon>Bacteria</taxon>
        <taxon>Bacillati</taxon>
        <taxon>Bacillota</taxon>
        <taxon>Bacilli</taxon>
        <taxon>Bacillales</taxon>
        <taxon>Bacillaceae</taxon>
        <taxon>Virgibacillus</taxon>
    </lineage>
</organism>
<accession>A0A265N676</accession>
<gene>
    <name evidence="1" type="ORF">CIL03_17305</name>
</gene>
<dbReference type="EMBL" id="NPMS01000011">
    <property type="protein sequence ID" value="OZU87347.1"/>
    <property type="molecule type" value="Genomic_DNA"/>
</dbReference>
<sequence length="79" mass="8992">MAASFFSVMGLYVVNAIGNRLQERFNVTFQLEFQKPIDKDGYICDESKCYEFGEEAIEDLLNNKISSAFPFKIFGFSGD</sequence>
<dbReference type="Proteomes" id="UP000216498">
    <property type="component" value="Unassembled WGS sequence"/>
</dbReference>